<feature type="region of interest" description="Disordered" evidence="1">
    <location>
        <begin position="148"/>
        <end position="232"/>
    </location>
</feature>
<sequence length="232" mass="23858">MHPCVTVAWVGTCGEISAPIKPSVCICPSRKSRAAPGFRLLPVVPPMTRRLGATSEMLLRICAALRRLGSPKRISVPVAARSCSSSESSGFSQSMQPDRRIAFAPGSGAPAGVCTVGSVKPSVIHMAHMLSAVVMVTSRPAVRMRSVVTATSTPGARSARVAPRMSSSAPASGGVTLSRTRSGACPPASSSAPAHSPTACVASGCSDNVEAMRTATTRPPRTPVRAGCREPR</sequence>
<dbReference type="AlphaFoldDB" id="A0A6J7RJZ6"/>
<dbReference type="EMBL" id="CAFBPW010000031">
    <property type="protein sequence ID" value="CAB5029147.1"/>
    <property type="molecule type" value="Genomic_DNA"/>
</dbReference>
<name>A0A6J7RJZ6_9ZZZZ</name>
<proteinExistence type="predicted"/>
<feature type="compositionally biased region" description="Low complexity" evidence="1">
    <location>
        <begin position="211"/>
        <end position="226"/>
    </location>
</feature>
<protein>
    <submittedName>
        <fullName evidence="2">Unannotated protein</fullName>
    </submittedName>
</protein>
<organism evidence="2">
    <name type="scientific">freshwater metagenome</name>
    <dbReference type="NCBI Taxonomy" id="449393"/>
    <lineage>
        <taxon>unclassified sequences</taxon>
        <taxon>metagenomes</taxon>
        <taxon>ecological metagenomes</taxon>
    </lineage>
</organism>
<accession>A0A6J7RJZ6</accession>
<evidence type="ECO:0000313" key="2">
    <source>
        <dbReference type="EMBL" id="CAB5029147.1"/>
    </source>
</evidence>
<evidence type="ECO:0000256" key="1">
    <source>
        <dbReference type="SAM" id="MobiDB-lite"/>
    </source>
</evidence>
<feature type="compositionally biased region" description="Polar residues" evidence="1">
    <location>
        <begin position="165"/>
        <end position="181"/>
    </location>
</feature>
<feature type="compositionally biased region" description="Low complexity" evidence="1">
    <location>
        <begin position="182"/>
        <end position="199"/>
    </location>
</feature>
<gene>
    <name evidence="2" type="ORF">UFOPK4173_00446</name>
</gene>
<reference evidence="2" key="1">
    <citation type="submission" date="2020-05" db="EMBL/GenBank/DDBJ databases">
        <authorList>
            <person name="Chiriac C."/>
            <person name="Salcher M."/>
            <person name="Ghai R."/>
            <person name="Kavagutti S V."/>
        </authorList>
    </citation>
    <scope>NUCLEOTIDE SEQUENCE</scope>
</reference>